<evidence type="ECO:0000313" key="1">
    <source>
        <dbReference type="EMBL" id="TYB71531.1"/>
    </source>
</evidence>
<accession>A0A8H2LDC4</accession>
<dbReference type="AlphaFoldDB" id="A0A8H2LDC4"/>
<evidence type="ECO:0000313" key="2">
    <source>
        <dbReference type="Proteomes" id="UP000323324"/>
    </source>
</evidence>
<gene>
    <name evidence="1" type="ORF">ES676_12770</name>
</gene>
<organism evidence="1 2">
    <name type="scientific">Bizionia saleffrena</name>
    <dbReference type="NCBI Taxonomy" id="291189"/>
    <lineage>
        <taxon>Bacteria</taxon>
        <taxon>Pseudomonadati</taxon>
        <taxon>Bacteroidota</taxon>
        <taxon>Flavobacteriia</taxon>
        <taxon>Flavobacteriales</taxon>
        <taxon>Flavobacteriaceae</taxon>
        <taxon>Bizionia</taxon>
    </lineage>
</organism>
<dbReference type="Proteomes" id="UP000323324">
    <property type="component" value="Unassembled WGS sequence"/>
</dbReference>
<dbReference type="RefSeq" id="WP_148370712.1">
    <property type="nucleotide sequence ID" value="NZ_VSKM01000015.1"/>
</dbReference>
<comment type="caution">
    <text evidence="1">The sequence shown here is derived from an EMBL/GenBank/DDBJ whole genome shotgun (WGS) entry which is preliminary data.</text>
</comment>
<name>A0A8H2LDC4_9FLAO</name>
<proteinExistence type="predicted"/>
<sequence>MLINFNKYSVKSKFIATSNDLKNPYTFYFCDAIILLFTTETDNNVEQKYGGILNSILQNTSKIIVGPESVYVNLSNIISQILSKKFITNGVNSLCKLNGKSYKDNLEEVNKLMMIYDTKEIQLPMTKIFTDLRIKYGS</sequence>
<protein>
    <submittedName>
        <fullName evidence="1">Uncharacterized protein</fullName>
    </submittedName>
</protein>
<dbReference type="EMBL" id="VSKM01000015">
    <property type="protein sequence ID" value="TYB71531.1"/>
    <property type="molecule type" value="Genomic_DNA"/>
</dbReference>
<reference evidence="1 2" key="1">
    <citation type="submission" date="2019-08" db="EMBL/GenBank/DDBJ databases">
        <title>Genomes of Antarctic Bizionia species.</title>
        <authorList>
            <person name="Bowman J.P."/>
        </authorList>
    </citation>
    <scope>NUCLEOTIDE SEQUENCE [LARGE SCALE GENOMIC DNA]</scope>
    <source>
        <strain evidence="1 2">HFD</strain>
    </source>
</reference>
<keyword evidence="2" id="KW-1185">Reference proteome</keyword>